<keyword evidence="2" id="KW-1185">Reference proteome</keyword>
<name>A0A1A9UE56_GLOAU</name>
<proteinExistence type="predicted"/>
<dbReference type="AlphaFoldDB" id="A0A1A9UE56"/>
<dbReference type="EnsemblMetazoa" id="GAUT001765-RA">
    <property type="protein sequence ID" value="GAUT001765-PA"/>
    <property type="gene ID" value="GAUT001765"/>
</dbReference>
<dbReference type="VEuPathDB" id="VectorBase:GAUT001765"/>
<evidence type="ECO:0000313" key="1">
    <source>
        <dbReference type="EnsemblMetazoa" id="GAUT001765-PA"/>
    </source>
</evidence>
<protein>
    <submittedName>
        <fullName evidence="1">Uncharacterized protein</fullName>
    </submittedName>
</protein>
<reference evidence="1" key="1">
    <citation type="submission" date="2020-05" db="UniProtKB">
        <authorList>
            <consortium name="EnsemblMetazoa"/>
        </authorList>
    </citation>
    <scope>IDENTIFICATION</scope>
    <source>
        <strain evidence="1">TTRI</strain>
    </source>
</reference>
<sequence length="139" mass="16147">MSPERMWQSLMPQRLVHLIQLAPGNRQTVDYHKRPFDPHNRSRNQLIPVNRTFCQSVSFQYVLRYRPYTGRVGHARHIHIPFALSIIAPSKGKLIRAIIILKCFNASIPQQALLQKLPSGQPWIAIKEISMLPEVRLYT</sequence>
<accession>A0A1A9UE56</accession>
<dbReference type="Proteomes" id="UP000078200">
    <property type="component" value="Unassembled WGS sequence"/>
</dbReference>
<organism evidence="1 2">
    <name type="scientific">Glossina austeni</name>
    <name type="common">Savannah tsetse fly</name>
    <dbReference type="NCBI Taxonomy" id="7395"/>
    <lineage>
        <taxon>Eukaryota</taxon>
        <taxon>Metazoa</taxon>
        <taxon>Ecdysozoa</taxon>
        <taxon>Arthropoda</taxon>
        <taxon>Hexapoda</taxon>
        <taxon>Insecta</taxon>
        <taxon>Pterygota</taxon>
        <taxon>Neoptera</taxon>
        <taxon>Endopterygota</taxon>
        <taxon>Diptera</taxon>
        <taxon>Brachycera</taxon>
        <taxon>Muscomorpha</taxon>
        <taxon>Hippoboscoidea</taxon>
        <taxon>Glossinidae</taxon>
        <taxon>Glossina</taxon>
    </lineage>
</organism>
<evidence type="ECO:0000313" key="2">
    <source>
        <dbReference type="Proteomes" id="UP000078200"/>
    </source>
</evidence>